<keyword evidence="2" id="KW-0547">Nucleotide-binding</keyword>
<comment type="catalytic activity">
    <reaction evidence="1">
        <text>GTP = 3',5'-cyclic GMP + diphosphate</text>
        <dbReference type="Rhea" id="RHEA:13665"/>
        <dbReference type="ChEBI" id="CHEBI:33019"/>
        <dbReference type="ChEBI" id="CHEBI:37565"/>
        <dbReference type="ChEBI" id="CHEBI:57746"/>
        <dbReference type="EC" id="4.6.1.2"/>
    </reaction>
</comment>
<proteinExistence type="predicted"/>
<comment type="caution">
    <text evidence="5">The sequence shown here is derived from an EMBL/GenBank/DDBJ whole genome shotgun (WGS) entry which is preliminary data.</text>
</comment>
<keyword evidence="4" id="KW-1133">Transmembrane helix</keyword>
<dbReference type="GO" id="GO:0004016">
    <property type="term" value="F:adenylate cyclase activity"/>
    <property type="evidence" value="ECO:0007669"/>
    <property type="project" value="TreeGrafter"/>
</dbReference>
<dbReference type="GO" id="GO:0004383">
    <property type="term" value="F:guanylate cyclase activity"/>
    <property type="evidence" value="ECO:0007669"/>
    <property type="project" value="UniProtKB-EC"/>
</dbReference>
<keyword evidence="4" id="KW-0812">Transmembrane</keyword>
<evidence type="ECO:0000256" key="4">
    <source>
        <dbReference type="SAM" id="Phobius"/>
    </source>
</evidence>
<evidence type="ECO:0008006" key="7">
    <source>
        <dbReference type="Google" id="ProtNLM"/>
    </source>
</evidence>
<evidence type="ECO:0000256" key="1">
    <source>
        <dbReference type="ARBA" id="ARBA00001436"/>
    </source>
</evidence>
<feature type="transmembrane region" description="Helical" evidence="4">
    <location>
        <begin position="193"/>
        <end position="215"/>
    </location>
</feature>
<organism evidence="5 6">
    <name type="scientific">Mycteria americana</name>
    <name type="common">Wood stork</name>
    <dbReference type="NCBI Taxonomy" id="33587"/>
    <lineage>
        <taxon>Eukaryota</taxon>
        <taxon>Metazoa</taxon>
        <taxon>Chordata</taxon>
        <taxon>Craniata</taxon>
        <taxon>Vertebrata</taxon>
        <taxon>Euteleostomi</taxon>
        <taxon>Archelosauria</taxon>
        <taxon>Archosauria</taxon>
        <taxon>Dinosauria</taxon>
        <taxon>Saurischia</taxon>
        <taxon>Theropoda</taxon>
        <taxon>Coelurosauria</taxon>
        <taxon>Aves</taxon>
        <taxon>Neognathae</taxon>
        <taxon>Neoaves</taxon>
        <taxon>Aequornithes</taxon>
        <taxon>Ciconiiformes</taxon>
        <taxon>Ciconiidae</taxon>
        <taxon>Mycteria</taxon>
    </lineage>
</organism>
<dbReference type="PANTHER" id="PTHR11920">
    <property type="entry name" value="GUANYLYL CYCLASE"/>
    <property type="match status" value="1"/>
</dbReference>
<dbReference type="SUPFAM" id="SSF56112">
    <property type="entry name" value="Protein kinase-like (PK-like)"/>
    <property type="match status" value="1"/>
</dbReference>
<keyword evidence="6" id="KW-1185">Reference proteome</keyword>
<dbReference type="Proteomes" id="UP001333110">
    <property type="component" value="Unassembled WGS sequence"/>
</dbReference>
<keyword evidence="4" id="KW-0472">Membrane</keyword>
<dbReference type="GO" id="GO:0007168">
    <property type="term" value="P:receptor guanylyl cyclase signaling pathway"/>
    <property type="evidence" value="ECO:0007669"/>
    <property type="project" value="TreeGrafter"/>
</dbReference>
<accession>A0AAN7M8N1</accession>
<dbReference type="GO" id="GO:0005886">
    <property type="term" value="C:plasma membrane"/>
    <property type="evidence" value="ECO:0007669"/>
    <property type="project" value="TreeGrafter"/>
</dbReference>
<evidence type="ECO:0000256" key="3">
    <source>
        <dbReference type="ARBA" id="ARBA00023239"/>
    </source>
</evidence>
<dbReference type="Gene3D" id="1.10.510.10">
    <property type="entry name" value="Transferase(Phosphotransferase) domain 1"/>
    <property type="match status" value="1"/>
</dbReference>
<gene>
    <name evidence="5" type="ORF">QYF61_002768</name>
</gene>
<dbReference type="GO" id="GO:0001653">
    <property type="term" value="F:peptide receptor activity"/>
    <property type="evidence" value="ECO:0007669"/>
    <property type="project" value="TreeGrafter"/>
</dbReference>
<sequence length="440" mass="48189">MVVIHDHKQSQVAMAAHRWPWVAMVVIHDHKQSQVAMADRRWPRVTMVGIHDHKQSQVAMADRRWPWVTVVGIHDHKQSQVAMAAHRWPWVAMVVIHDHKQSQVAMADRRWPRVTMVGIHDHKQSQVAMAAHRWPWVTMVVIHDHKQSRVAMGGLEFLGDHSPPWGTLGGSFGPRHPFTPPLLLSCTGVDATFVLLMFVLISALAAAGAALACFIRRRIQQAQLMKGPNKIILTMEDLTFINTQSSKQVDGSRTSLAGRSGGDTKSIRSVTAAPDTTNVAIAEGAENSKGNSHLPLLLLLFNQQGLVASVQGDWVWLKKFPGDLHSEVKPATKLVFCKLRDLRHENVNLFLGFFHDCGIFAIVSEHCSRGSLEDLLRNEDMKLDWMFKSSLLIDLIKVTAERGGTAVGAVASESGGRGSGGGFGVAGGCGGDGDGGDGVW</sequence>
<protein>
    <recommendedName>
        <fullName evidence="7">Guanylate cyclase</fullName>
    </recommendedName>
</protein>
<dbReference type="GO" id="GO:0000166">
    <property type="term" value="F:nucleotide binding"/>
    <property type="evidence" value="ECO:0007669"/>
    <property type="project" value="UniProtKB-KW"/>
</dbReference>
<name>A0AAN7M8N1_MYCAM</name>
<reference evidence="5 6" key="1">
    <citation type="journal article" date="2023" name="J. Hered.">
        <title>Chromosome-level genome of the wood stork (Mycteria americana) provides insight into avian chromosome evolution.</title>
        <authorList>
            <person name="Flamio R. Jr."/>
            <person name="Ramstad K.M."/>
        </authorList>
    </citation>
    <scope>NUCLEOTIDE SEQUENCE [LARGE SCALE GENOMIC DNA]</scope>
    <source>
        <strain evidence="5">JAX WOST 10</strain>
    </source>
</reference>
<dbReference type="PANTHER" id="PTHR11920:SF228">
    <property type="entry name" value="RETINAL GUANYLYL CYCLASE 1"/>
    <property type="match status" value="1"/>
</dbReference>
<dbReference type="EMBL" id="JAUNZN010000184">
    <property type="protein sequence ID" value="KAK4805183.1"/>
    <property type="molecule type" value="Genomic_DNA"/>
</dbReference>
<evidence type="ECO:0000313" key="5">
    <source>
        <dbReference type="EMBL" id="KAK4805183.1"/>
    </source>
</evidence>
<dbReference type="InterPro" id="IPR050401">
    <property type="entry name" value="Cyclic_nucleotide_synthase"/>
</dbReference>
<evidence type="ECO:0000313" key="6">
    <source>
        <dbReference type="Proteomes" id="UP001333110"/>
    </source>
</evidence>
<evidence type="ECO:0000256" key="2">
    <source>
        <dbReference type="ARBA" id="ARBA00022741"/>
    </source>
</evidence>
<keyword evidence="3" id="KW-0456">Lyase</keyword>
<dbReference type="AlphaFoldDB" id="A0AAN7M8N1"/>
<dbReference type="InterPro" id="IPR011009">
    <property type="entry name" value="Kinase-like_dom_sf"/>
</dbReference>